<name>W9QY98_9ROSA</name>
<sequence length="88" mass="9149">MKAWLVFLVLIISTTVAAVDLAVAGPPAPPKKGSKPITPNFSFDDPCSSSGGPYPGCDYKRRHVSRLTPATVVAPNSSAGAVILLIDK</sequence>
<dbReference type="AlphaFoldDB" id="W9QY98"/>
<keyword evidence="2" id="KW-0732">Signal</keyword>
<evidence type="ECO:0000256" key="1">
    <source>
        <dbReference type="SAM" id="MobiDB-lite"/>
    </source>
</evidence>
<gene>
    <name evidence="3" type="ORF">L484_026383</name>
</gene>
<dbReference type="EMBL" id="KE344356">
    <property type="protein sequence ID" value="EXB58181.1"/>
    <property type="molecule type" value="Genomic_DNA"/>
</dbReference>
<feature type="signal peptide" evidence="2">
    <location>
        <begin position="1"/>
        <end position="18"/>
    </location>
</feature>
<evidence type="ECO:0000313" key="4">
    <source>
        <dbReference type="Proteomes" id="UP000030645"/>
    </source>
</evidence>
<evidence type="ECO:0000256" key="2">
    <source>
        <dbReference type="SAM" id="SignalP"/>
    </source>
</evidence>
<proteinExistence type="predicted"/>
<accession>W9QY98</accession>
<protein>
    <submittedName>
        <fullName evidence="3">Uncharacterized protein</fullName>
    </submittedName>
</protein>
<feature type="chain" id="PRO_5004927940" evidence="2">
    <location>
        <begin position="19"/>
        <end position="88"/>
    </location>
</feature>
<feature type="compositionally biased region" description="Polar residues" evidence="1">
    <location>
        <begin position="37"/>
        <end position="46"/>
    </location>
</feature>
<dbReference type="Proteomes" id="UP000030645">
    <property type="component" value="Unassembled WGS sequence"/>
</dbReference>
<feature type="region of interest" description="Disordered" evidence="1">
    <location>
        <begin position="25"/>
        <end position="46"/>
    </location>
</feature>
<keyword evidence="4" id="KW-1185">Reference proteome</keyword>
<reference evidence="4" key="1">
    <citation type="submission" date="2013-01" db="EMBL/GenBank/DDBJ databases">
        <title>Draft Genome Sequence of a Mulberry Tree, Morus notabilis C.K. Schneid.</title>
        <authorList>
            <person name="He N."/>
            <person name="Zhao S."/>
        </authorList>
    </citation>
    <scope>NUCLEOTIDE SEQUENCE</scope>
</reference>
<organism evidence="3 4">
    <name type="scientific">Morus notabilis</name>
    <dbReference type="NCBI Taxonomy" id="981085"/>
    <lineage>
        <taxon>Eukaryota</taxon>
        <taxon>Viridiplantae</taxon>
        <taxon>Streptophyta</taxon>
        <taxon>Embryophyta</taxon>
        <taxon>Tracheophyta</taxon>
        <taxon>Spermatophyta</taxon>
        <taxon>Magnoliopsida</taxon>
        <taxon>eudicotyledons</taxon>
        <taxon>Gunneridae</taxon>
        <taxon>Pentapetalae</taxon>
        <taxon>rosids</taxon>
        <taxon>fabids</taxon>
        <taxon>Rosales</taxon>
        <taxon>Moraceae</taxon>
        <taxon>Moreae</taxon>
        <taxon>Morus</taxon>
    </lineage>
</organism>
<evidence type="ECO:0000313" key="3">
    <source>
        <dbReference type="EMBL" id="EXB58181.1"/>
    </source>
</evidence>